<feature type="region of interest" description="Disordered" evidence="8">
    <location>
        <begin position="1520"/>
        <end position="1589"/>
    </location>
</feature>
<feature type="region of interest" description="Disordered" evidence="8">
    <location>
        <begin position="1309"/>
        <end position="1413"/>
    </location>
</feature>
<dbReference type="InParanoid" id="A0A401GU68"/>
<comment type="subcellular location">
    <subcellularLocation>
        <location evidence="1 7">Nucleus</location>
    </subcellularLocation>
</comment>
<dbReference type="InterPro" id="IPR033031">
    <property type="entry name" value="Scc2/Nipped-B"/>
</dbReference>
<evidence type="ECO:0000256" key="3">
    <source>
        <dbReference type="ARBA" id="ARBA00022737"/>
    </source>
</evidence>
<dbReference type="SUPFAM" id="SSF48371">
    <property type="entry name" value="ARM repeat"/>
    <property type="match status" value="1"/>
</dbReference>
<feature type="region of interest" description="Disordered" evidence="8">
    <location>
        <begin position="822"/>
        <end position="848"/>
    </location>
</feature>
<keyword evidence="6" id="KW-0479">Metal-binding</keyword>
<evidence type="ECO:0000256" key="7">
    <source>
        <dbReference type="RuleBase" id="RU364107"/>
    </source>
</evidence>
<dbReference type="InterPro" id="IPR016024">
    <property type="entry name" value="ARM-type_fold"/>
</dbReference>
<protein>
    <recommendedName>
        <fullName evidence="7">Sister chromatid cohesion protein</fullName>
    </recommendedName>
</protein>
<feature type="compositionally biased region" description="Acidic residues" evidence="8">
    <location>
        <begin position="1369"/>
        <end position="1381"/>
    </location>
</feature>
<keyword evidence="6" id="KW-0862">Zinc</keyword>
<reference evidence="10 11" key="1">
    <citation type="journal article" date="2018" name="Sci. Rep.">
        <title>Genome sequence of the cauliflower mushroom Sparassis crispa (Hanabiratake) and its association with beneficial usage.</title>
        <authorList>
            <person name="Kiyama R."/>
            <person name="Furutani Y."/>
            <person name="Kawaguchi K."/>
            <person name="Nakanishi T."/>
        </authorList>
    </citation>
    <scope>NUCLEOTIDE SEQUENCE [LARGE SCALE GENOMIC DNA]</scope>
</reference>
<feature type="compositionally biased region" description="Low complexity" evidence="8">
    <location>
        <begin position="1532"/>
        <end position="1542"/>
    </location>
</feature>
<dbReference type="STRING" id="139825.A0A401GU68"/>
<feature type="compositionally biased region" description="Low complexity" evidence="8">
    <location>
        <begin position="1317"/>
        <end position="1327"/>
    </location>
</feature>
<dbReference type="Pfam" id="PF12830">
    <property type="entry name" value="Nipped-B_C"/>
    <property type="match status" value="1"/>
</dbReference>
<accession>A0A401GU68</accession>
<feature type="region of interest" description="Disordered" evidence="8">
    <location>
        <begin position="871"/>
        <end position="919"/>
    </location>
</feature>
<feature type="region of interest" description="Disordered" evidence="8">
    <location>
        <begin position="1475"/>
        <end position="1497"/>
    </location>
</feature>
<dbReference type="PANTHER" id="PTHR21704:SF18">
    <property type="entry name" value="NIPPED-B-LIKE PROTEIN"/>
    <property type="match status" value="1"/>
</dbReference>
<dbReference type="GO" id="GO:0140588">
    <property type="term" value="P:chromatin looping"/>
    <property type="evidence" value="ECO:0007669"/>
    <property type="project" value="InterPro"/>
</dbReference>
<dbReference type="GO" id="GO:1990414">
    <property type="term" value="P:replication-born double-strand break repair via sister chromatid exchange"/>
    <property type="evidence" value="ECO:0007669"/>
    <property type="project" value="TreeGrafter"/>
</dbReference>
<evidence type="ECO:0000256" key="4">
    <source>
        <dbReference type="ARBA" id="ARBA00023242"/>
    </source>
</evidence>
<dbReference type="PROSITE" id="PS50966">
    <property type="entry name" value="ZF_SWIM"/>
    <property type="match status" value="1"/>
</dbReference>
<keyword evidence="5 7" id="KW-0131">Cell cycle</keyword>
<dbReference type="CDD" id="cd23958">
    <property type="entry name" value="SCC2"/>
    <property type="match status" value="1"/>
</dbReference>
<organism evidence="10 11">
    <name type="scientific">Sparassis crispa</name>
    <dbReference type="NCBI Taxonomy" id="139825"/>
    <lineage>
        <taxon>Eukaryota</taxon>
        <taxon>Fungi</taxon>
        <taxon>Dikarya</taxon>
        <taxon>Basidiomycota</taxon>
        <taxon>Agaricomycotina</taxon>
        <taxon>Agaricomycetes</taxon>
        <taxon>Polyporales</taxon>
        <taxon>Sparassidaceae</taxon>
        <taxon>Sparassis</taxon>
    </lineage>
</organism>
<feature type="region of interest" description="Disordered" evidence="8">
    <location>
        <begin position="1237"/>
        <end position="1294"/>
    </location>
</feature>
<dbReference type="GO" id="GO:0003682">
    <property type="term" value="F:chromatin binding"/>
    <property type="evidence" value="ECO:0007669"/>
    <property type="project" value="TreeGrafter"/>
</dbReference>
<dbReference type="Pfam" id="PF10551">
    <property type="entry name" value="MULE"/>
    <property type="match status" value="1"/>
</dbReference>
<evidence type="ECO:0000256" key="2">
    <source>
        <dbReference type="ARBA" id="ARBA00009252"/>
    </source>
</evidence>
<keyword evidence="3 7" id="KW-0677">Repeat</keyword>
<dbReference type="EMBL" id="BFAD01000007">
    <property type="protein sequence ID" value="GBE85274.1"/>
    <property type="molecule type" value="Genomic_DNA"/>
</dbReference>
<keyword evidence="6" id="KW-0863">Zinc-finger</keyword>
<comment type="caution">
    <text evidence="10">The sequence shown here is derived from an EMBL/GenBank/DDBJ whole genome shotgun (WGS) entry which is preliminary data.</text>
</comment>
<dbReference type="GO" id="GO:0034087">
    <property type="term" value="P:establishment of mitotic sister chromatid cohesion"/>
    <property type="evidence" value="ECO:0007669"/>
    <property type="project" value="TreeGrafter"/>
</dbReference>
<keyword evidence="11" id="KW-1185">Reference proteome</keyword>
<dbReference type="InterPro" id="IPR011989">
    <property type="entry name" value="ARM-like"/>
</dbReference>
<evidence type="ECO:0000313" key="11">
    <source>
        <dbReference type="Proteomes" id="UP000287166"/>
    </source>
</evidence>
<dbReference type="Pfam" id="PF12765">
    <property type="entry name" value="Cohesin_HEAT"/>
    <property type="match status" value="1"/>
</dbReference>
<dbReference type="GO" id="GO:0010468">
    <property type="term" value="P:regulation of gene expression"/>
    <property type="evidence" value="ECO:0007669"/>
    <property type="project" value="InterPro"/>
</dbReference>
<evidence type="ECO:0000256" key="6">
    <source>
        <dbReference type="PROSITE-ProRule" id="PRU00325"/>
    </source>
</evidence>
<dbReference type="Gene3D" id="1.25.10.10">
    <property type="entry name" value="Leucine-rich Repeat Variant"/>
    <property type="match status" value="1"/>
</dbReference>
<feature type="domain" description="SWIM-type" evidence="9">
    <location>
        <begin position="764"/>
        <end position="797"/>
    </location>
</feature>
<dbReference type="InterPro" id="IPR026003">
    <property type="entry name" value="Cohesin_HEAT"/>
</dbReference>
<comment type="similarity">
    <text evidence="2 7">Belongs to the SCC2/Nipped-B family.</text>
</comment>
<feature type="compositionally biased region" description="Basic and acidic residues" evidence="8">
    <location>
        <begin position="1402"/>
        <end position="1412"/>
    </location>
</feature>
<evidence type="ECO:0000256" key="1">
    <source>
        <dbReference type="ARBA" id="ARBA00004123"/>
    </source>
</evidence>
<dbReference type="GO" id="GO:0071169">
    <property type="term" value="P:establishment of protein localization to chromatin"/>
    <property type="evidence" value="ECO:0007669"/>
    <property type="project" value="TreeGrafter"/>
</dbReference>
<dbReference type="GO" id="GO:0061775">
    <property type="term" value="F:cohesin loader activity"/>
    <property type="evidence" value="ECO:0007669"/>
    <property type="project" value="InterPro"/>
</dbReference>
<feature type="compositionally biased region" description="Basic and acidic residues" evidence="8">
    <location>
        <begin position="1351"/>
        <end position="1360"/>
    </location>
</feature>
<dbReference type="GO" id="GO:0008270">
    <property type="term" value="F:zinc ion binding"/>
    <property type="evidence" value="ECO:0007669"/>
    <property type="project" value="UniProtKB-KW"/>
</dbReference>
<gene>
    <name evidence="10" type="ORF">SCP_0704610</name>
</gene>
<dbReference type="Proteomes" id="UP000287166">
    <property type="component" value="Unassembled WGS sequence"/>
</dbReference>
<dbReference type="PANTHER" id="PTHR21704">
    <property type="entry name" value="NIPPED-B-LIKE PROTEIN DELANGIN SCC2-RELATED"/>
    <property type="match status" value="1"/>
</dbReference>
<evidence type="ECO:0000313" key="10">
    <source>
        <dbReference type="EMBL" id="GBE85274.1"/>
    </source>
</evidence>
<sequence length="2973" mass="331699">MASLSPDLGGSHSRTCVACKRLRPLHAFSLAKKGVNKGNLSATCTECSERKSRTQKTKYKEQNEEKKGSMLSTVAFTDFLAVLESGNGCINIEAEVDTRSLGEDVKDGKTIANTVAKLVWEVTGYRWPYHSKWNVAAGCIKFRYYCAQSETRQKQSKKSAPTPDKQRDKESMMSFNCRGWLSITTTEGSSVVSVQLVHDDDHIPYCSIDIPNDVEAFVAKNASMTPTQLWKEIIDKYPDAQFTKKAIYQMWSEADSKNWKRDGNELKSAKILLEEGCKNSSGLYTVQPVPIASPPGLTTIAFSLPNILRQWGGRIRELAMDSTWNTNGSRFELFTILGEAYGSGLPLGYLLVQSSADAEQGAKQDVLEQFLHQLRSQWNLRIIITLSDKDWSEINALRRIFPDAKHQLCFWHALRAIKTRLSILRRMPAHYDIEEAHREFTFIDVDFLPVSQRQPSSTQYQPRKTALPQLQFRINGVLQPLVPQEHRLMLRLPRRPTIRSKDVVHVEIASGSGTSSEEEDNSGSDAAAEQSLQQHHHSNVMEDIGEDIGDGADSGDIRDDVNGKSDEDETDAEDAPDWVFDMGEKKSADPTYVFCPAPHRKALLHLFTKHFCQHPLFIERDGKSHTSEQIRRDAVYEMYLFCQIRGLTEVWAYMWTSWYSHRRWHLWARSTTPWISRARTTMNTENHFKQVKHDFLPHLLRPRLDQLIWILSTKVVPAYMKRAQELEDTYRIGRSKKLTSYQIRFKKAWRTLEKKPISNSGIDYHVNVATWTCGCGNQKYNAYHLCKHLVQAVVKPPPRFFRQVVRRRTIPIYCHPDLRPKMLEGQDVTPEPAEASDGSITDGDDHLWLGNKEKLKGGSWREMTQRSVAESILGKCSREEAMSEGDARDAAEQKHESIETSDLQSGAEDAEDEHSEIDSDEVQGILERGHHTQEVLAELSKIVASQVDYKNIFWLRRFVGDNFAQHAERLLGDIRHVESTGRRRDVTWPRNRNRWVNCISYPPRARATSFRCFFSKTMSKEDWYSSHGGRYHQNCNSPEASVGRVAADSVQQAHRLLAVYPFASATPSVHVARHLSNLTISAAPPSYMQTHAHAYNTQASQYAQAPFSSLTEYTNELRHISGPYIPVNDGGYWENTHNEAIRYMGEQGSEYFHYQLPPAQQYPYSSTYQSTPFAQSIFQHSAPSAAYPTPPPPSISTSSSSLAYALVEPPRKPPKPVHRAEESGRFFNNFLAQTTAELEGPTLVQRDGKSTPYRSREPPREGESPDPLAIGSSSPQVSIPFQTPRKRKDVTFMESPTVKRIHRVEVLVPSPSTLRKSSTPSATTTPTSKRKLQAYVDVPPLSKVYFTPTSGRRERQDSQSKGKGKAMIDDDLGGFGSDEEYPPTSQSSVRRSDSVKQSGRRTTGERDDRAPLEKLTTLLEDIFEAEDALPPDASPHDLPSDFFSPHTVDGAHSLLHPVIIRKLTSHIAKVARPSKRLRLSSRDGSAIGGTPRAKGRMTDVDTNALSRILKILDRTVKSGEDVEPFGSAGEPTAKTSSQASAKKSSKSSKKHAEDNARRSKSKTPKISSDEQVSDDENASMSADERPVSQDVTEVDLDKLTKVLDTARDSVLAADCCIALLASDRLTKQLYSEELITTCLSSVKNQLNKVVYAFVEASAEVHGRTPLLRYVLRSPRESVHRRQLAEIFQAISSVIPRINNLITADSMAMSESIIIQAVYIAIGPFFVLDENDGRGKKENVVLNTLGSSAMRGLRLDALSLIRSVFANHEDQRAWIIEEILSSLIKLSDTKQKAGQFRLRDGRSIRTVSALLLQLVQTSAHDVRTEARRLNRLREEVLAVRHQDLSQNKHIDALLDERDMEEIRMYVSGLDSAMKAAKTIILFLTQRSGKSKVTKNSNEAEYRVIFDNLISDLLSVLFWPEWPAASLILSIICKFMVSSLDDVKTSQTDNNAMKQMALDHLGVIAARLRSSMLKFKQHVGASSHGSLPSLDELLSTTDMEQLQKLMSAHQELSSNLCKRSSEDQAFDSARELTAVIWGQELALALQQCGSMLGDSGEDEIDPKADRSKLLPFALKVKNALRDVWEGSVSDVFDSGSSHEEVARIDCLSEEIGTNQSLRNSFHPILNVVLQALDAPPVFMRTKALKALGQIVTSDPSILSAPNVRRAIEGHLLDSSPAVRDAAVELIGKYMIDSPKFAADYYQKIADRMADTGLGVRKRVIKLLKSFYSVTDDRSRCIDICTRLVLRMLDEDDTVKDLAIKTVEELWFQVPASIPTTQRARIGLPSVPAALDRSQLLCKVAVIMGVAGHFKDRQSPLEDMLHQIITDKEGQEASALHGKYAEICEALIDGLVDASDLPDFTVVNCIRTIHLFTSAYPAVLSGSNASTLLPYLKNSATPEEQVTSDYLLRIFRASIPHMPKTMAKFGQELQLALQPMILKPSTAAGLQGLQETVACMCATVQNITHDFGRLVALLRSCNARLQQAIAKPASQSMTAVEQRSLSILLFIASLLCEHCDFDRLRVERDNLGPEIDSITKGSIIEYVYGSLLKLYDKYGDAGLRGRILQCLGFLFRAQPALMTSDGSASIMDAIFASPTEEARGRLLKILQEFLVSEAAKHAAKEKTNTKGKTVPGKVNMEELVGNTDGFADSGVSSAVVQRYLDPILQAALSPNAQIQAAAVDILSFTIKQGLAHPLQSFPVIVALETSPNHALSTRANALHAILHSKHTSLLNARFVVSARASFDYRKKLCGGQVQGYRMLPSPTALLQRWYGLVREKRTMRQDFLKALVKVFDVEMSKSTQDDVEFVRYMAENFGTFEYKTQEEVLTVMKYLTAVLSTTGMQLVETLSPSDLLAQLHGPAQDGTEVQPAGGRAPAAVANLALMRSSVIVAMIMLLKAHLKGLYGISEEKCSKWVVGKKSAVGDRPATRKHERGVSWERLPFACAPLLTGEDGATQRRRFLEIWNEDGLTAEPEDDVA</sequence>
<proteinExistence type="inferred from homology"/>
<dbReference type="OrthoDB" id="418242at2759"/>
<feature type="compositionally biased region" description="Acidic residues" evidence="8">
    <location>
        <begin position="908"/>
        <end position="919"/>
    </location>
</feature>
<feature type="compositionally biased region" description="Polar residues" evidence="8">
    <location>
        <begin position="1383"/>
        <end position="1401"/>
    </location>
</feature>
<dbReference type="InterPro" id="IPR024986">
    <property type="entry name" value="Nipped-B_C"/>
</dbReference>
<dbReference type="InterPro" id="IPR018289">
    <property type="entry name" value="MULE_transposase_dom"/>
</dbReference>
<name>A0A401GU68_9APHY</name>
<feature type="compositionally biased region" description="Acidic residues" evidence="8">
    <location>
        <begin position="566"/>
        <end position="576"/>
    </location>
</feature>
<feature type="compositionally biased region" description="Polar residues" evidence="8">
    <location>
        <begin position="1271"/>
        <end position="1281"/>
    </location>
</feature>
<evidence type="ECO:0000259" key="9">
    <source>
        <dbReference type="PROSITE" id="PS50966"/>
    </source>
</evidence>
<dbReference type="InterPro" id="IPR007527">
    <property type="entry name" value="Znf_SWIM"/>
</dbReference>
<feature type="region of interest" description="Disordered" evidence="8">
    <location>
        <begin position="509"/>
        <end position="577"/>
    </location>
</feature>
<dbReference type="RefSeq" id="XP_027616187.1">
    <property type="nucleotide sequence ID" value="XM_027760386.1"/>
</dbReference>
<dbReference type="GO" id="GO:0090694">
    <property type="term" value="C:Scc2-Scc4 cohesin loading complex"/>
    <property type="evidence" value="ECO:0007669"/>
    <property type="project" value="TreeGrafter"/>
</dbReference>
<evidence type="ECO:0000256" key="5">
    <source>
        <dbReference type="ARBA" id="ARBA00023306"/>
    </source>
</evidence>
<dbReference type="GeneID" id="38782191"/>
<feature type="compositionally biased region" description="Basic and acidic residues" evidence="8">
    <location>
        <begin position="876"/>
        <end position="898"/>
    </location>
</feature>
<evidence type="ECO:0000256" key="8">
    <source>
        <dbReference type="SAM" id="MobiDB-lite"/>
    </source>
</evidence>
<feature type="compositionally biased region" description="Basic and acidic residues" evidence="8">
    <location>
        <begin position="555"/>
        <end position="565"/>
    </location>
</feature>
<keyword evidence="4 7" id="KW-0539">Nucleus</keyword>
<feature type="compositionally biased region" description="Basic and acidic residues" evidence="8">
    <location>
        <begin position="1246"/>
        <end position="1263"/>
    </location>
</feature>